<protein>
    <submittedName>
        <fullName evidence="2">Uncharacterized protein</fullName>
    </submittedName>
</protein>
<name>A0A1Q3B829_CEPFO</name>
<gene>
    <name evidence="2" type="ORF">CFOL_v3_07573</name>
</gene>
<sequence length="105" mass="11591">MEKYNATDGSDIPLGMGSPFTPQTPAVAPRTNAGVRKEVSELRQQVSQVQTTLEVTLARMNQLTEMMAAQMASQFRRSTSDQSRPQNRYPSSQSSPELDHSDSES</sequence>
<evidence type="ECO:0000313" key="2">
    <source>
        <dbReference type="EMBL" id="GAV64055.1"/>
    </source>
</evidence>
<organism evidence="2 3">
    <name type="scientific">Cephalotus follicularis</name>
    <name type="common">Albany pitcher plant</name>
    <dbReference type="NCBI Taxonomy" id="3775"/>
    <lineage>
        <taxon>Eukaryota</taxon>
        <taxon>Viridiplantae</taxon>
        <taxon>Streptophyta</taxon>
        <taxon>Embryophyta</taxon>
        <taxon>Tracheophyta</taxon>
        <taxon>Spermatophyta</taxon>
        <taxon>Magnoliopsida</taxon>
        <taxon>eudicotyledons</taxon>
        <taxon>Gunneridae</taxon>
        <taxon>Pentapetalae</taxon>
        <taxon>rosids</taxon>
        <taxon>fabids</taxon>
        <taxon>Oxalidales</taxon>
        <taxon>Cephalotaceae</taxon>
        <taxon>Cephalotus</taxon>
    </lineage>
</organism>
<accession>A0A1Q3B829</accession>
<evidence type="ECO:0000256" key="1">
    <source>
        <dbReference type="SAM" id="MobiDB-lite"/>
    </source>
</evidence>
<feature type="region of interest" description="Disordered" evidence="1">
    <location>
        <begin position="1"/>
        <end position="34"/>
    </location>
</feature>
<dbReference type="InParanoid" id="A0A1Q3B829"/>
<dbReference type="EMBL" id="BDDD01000330">
    <property type="protein sequence ID" value="GAV64055.1"/>
    <property type="molecule type" value="Genomic_DNA"/>
</dbReference>
<comment type="caution">
    <text evidence="2">The sequence shown here is derived from an EMBL/GenBank/DDBJ whole genome shotgun (WGS) entry which is preliminary data.</text>
</comment>
<reference evidence="3" key="1">
    <citation type="submission" date="2016-04" db="EMBL/GenBank/DDBJ databases">
        <title>Cephalotus genome sequencing.</title>
        <authorList>
            <person name="Fukushima K."/>
            <person name="Hasebe M."/>
            <person name="Fang X."/>
        </authorList>
    </citation>
    <scope>NUCLEOTIDE SEQUENCE [LARGE SCALE GENOMIC DNA]</scope>
    <source>
        <strain evidence="3">cv. St1</strain>
    </source>
</reference>
<dbReference type="Proteomes" id="UP000187406">
    <property type="component" value="Unassembled WGS sequence"/>
</dbReference>
<keyword evidence="3" id="KW-1185">Reference proteome</keyword>
<proteinExistence type="predicted"/>
<feature type="compositionally biased region" description="Polar residues" evidence="1">
    <location>
        <begin position="71"/>
        <end position="96"/>
    </location>
</feature>
<feature type="region of interest" description="Disordered" evidence="1">
    <location>
        <begin position="69"/>
        <end position="105"/>
    </location>
</feature>
<dbReference type="AlphaFoldDB" id="A0A1Q3B829"/>
<evidence type="ECO:0000313" key="3">
    <source>
        <dbReference type="Proteomes" id="UP000187406"/>
    </source>
</evidence>